<dbReference type="PROSITE" id="PS50927">
    <property type="entry name" value="BULB_LECTIN"/>
    <property type="match status" value="1"/>
</dbReference>
<proteinExistence type="predicted"/>
<dbReference type="Gene3D" id="2.90.10.10">
    <property type="entry name" value="Bulb-type lectin domain"/>
    <property type="match status" value="1"/>
</dbReference>
<comment type="caution">
    <text evidence="5">The sequence shown here is derived from an EMBL/GenBank/DDBJ whole genome shotgun (WGS) entry which is preliminary data.</text>
</comment>
<feature type="signal peptide" evidence="3">
    <location>
        <begin position="1"/>
        <end position="19"/>
    </location>
</feature>
<dbReference type="SMART" id="SM00108">
    <property type="entry name" value="B_lectin"/>
    <property type="match status" value="1"/>
</dbReference>
<accession>A0A314KXP5</accession>
<dbReference type="GO" id="GO:0016301">
    <property type="term" value="F:kinase activity"/>
    <property type="evidence" value="ECO:0007669"/>
    <property type="project" value="UniProtKB-KW"/>
</dbReference>
<dbReference type="CDD" id="cd00028">
    <property type="entry name" value="B_lectin"/>
    <property type="match status" value="1"/>
</dbReference>
<keyword evidence="6" id="KW-1185">Reference proteome</keyword>
<evidence type="ECO:0000259" key="4">
    <source>
        <dbReference type="PROSITE" id="PS50927"/>
    </source>
</evidence>
<reference evidence="5" key="1">
    <citation type="submission" date="2016-11" db="EMBL/GenBank/DDBJ databases">
        <title>The genome of Nicotiana attenuata.</title>
        <authorList>
            <person name="Xu S."/>
            <person name="Brockmoeller T."/>
            <person name="Gaquerel E."/>
            <person name="Navarro A."/>
            <person name="Kuhl H."/>
            <person name="Gase K."/>
            <person name="Ling Z."/>
            <person name="Zhou W."/>
            <person name="Kreitzer C."/>
            <person name="Stanke M."/>
            <person name="Tang H."/>
            <person name="Lyons E."/>
            <person name="Pandey P."/>
            <person name="Pandey S.P."/>
            <person name="Timmermann B."/>
            <person name="Baldwin I.T."/>
        </authorList>
    </citation>
    <scope>NUCLEOTIDE SEQUENCE [LARGE SCALE GENOMIC DNA]</scope>
    <source>
        <strain evidence="5">UT</strain>
    </source>
</reference>
<dbReference type="Pfam" id="PF01453">
    <property type="entry name" value="B_lectin"/>
    <property type="match status" value="1"/>
</dbReference>
<evidence type="ECO:0000256" key="3">
    <source>
        <dbReference type="SAM" id="SignalP"/>
    </source>
</evidence>
<gene>
    <name evidence="5" type="ORF">A4A49_56922</name>
</gene>
<dbReference type="PANTHER" id="PTHR32444">
    <property type="entry name" value="BULB-TYPE LECTIN DOMAIN-CONTAINING PROTEIN"/>
    <property type="match status" value="1"/>
</dbReference>
<keyword evidence="1 3" id="KW-0732">Signal</keyword>
<dbReference type="Gramene" id="OIT33777">
    <property type="protein sequence ID" value="OIT33777"/>
    <property type="gene ID" value="A4A49_56922"/>
</dbReference>
<dbReference type="Proteomes" id="UP000187609">
    <property type="component" value="Unassembled WGS sequence"/>
</dbReference>
<dbReference type="InterPro" id="IPR036426">
    <property type="entry name" value="Bulb-type_lectin_dom_sf"/>
</dbReference>
<dbReference type="AlphaFoldDB" id="A0A314KXP5"/>
<dbReference type="EMBL" id="MJEQ01000825">
    <property type="protein sequence ID" value="OIT33777.1"/>
    <property type="molecule type" value="Genomic_DNA"/>
</dbReference>
<feature type="domain" description="Bulb-type lectin" evidence="4">
    <location>
        <begin position="21"/>
        <end position="149"/>
    </location>
</feature>
<sequence>LILFLHFLCFNLNTNLSFGSEDNISINEFLCIRQAIVSSGGNFELGFFKPGNSLNYYIGIWYKKIYPQTVVWVANREKSVDILDSNMSLPVLTFIQGNLVLLDKNQNSIWSSTHDHYNDTRNNSAIALLGDDDNLILSDASNTSTLLVL</sequence>
<feature type="non-terminal residue" evidence="5">
    <location>
        <position position="149"/>
    </location>
</feature>
<evidence type="ECO:0000313" key="5">
    <source>
        <dbReference type="EMBL" id="OIT33777.1"/>
    </source>
</evidence>
<dbReference type="InterPro" id="IPR001480">
    <property type="entry name" value="Bulb-type_lectin_dom"/>
</dbReference>
<dbReference type="SUPFAM" id="SSF51110">
    <property type="entry name" value="alpha-D-mannose-specific plant lectins"/>
    <property type="match status" value="1"/>
</dbReference>
<dbReference type="GO" id="GO:0030246">
    <property type="term" value="F:carbohydrate binding"/>
    <property type="evidence" value="ECO:0007669"/>
    <property type="project" value="UniProtKB-KW"/>
</dbReference>
<name>A0A314KXP5_NICAT</name>
<keyword evidence="2" id="KW-0325">Glycoprotein</keyword>
<feature type="chain" id="PRO_5016414349" evidence="3">
    <location>
        <begin position="20"/>
        <end position="149"/>
    </location>
</feature>
<dbReference type="SMR" id="A0A314KXP5"/>
<protein>
    <submittedName>
        <fullName evidence="5">G-type lectin s-receptor-like serinethreonine-protein kinase</fullName>
    </submittedName>
</protein>
<evidence type="ECO:0000256" key="1">
    <source>
        <dbReference type="ARBA" id="ARBA00022729"/>
    </source>
</evidence>
<evidence type="ECO:0000313" key="6">
    <source>
        <dbReference type="Proteomes" id="UP000187609"/>
    </source>
</evidence>
<organism evidence="5 6">
    <name type="scientific">Nicotiana attenuata</name>
    <name type="common">Coyote tobacco</name>
    <dbReference type="NCBI Taxonomy" id="49451"/>
    <lineage>
        <taxon>Eukaryota</taxon>
        <taxon>Viridiplantae</taxon>
        <taxon>Streptophyta</taxon>
        <taxon>Embryophyta</taxon>
        <taxon>Tracheophyta</taxon>
        <taxon>Spermatophyta</taxon>
        <taxon>Magnoliopsida</taxon>
        <taxon>eudicotyledons</taxon>
        <taxon>Gunneridae</taxon>
        <taxon>Pentapetalae</taxon>
        <taxon>asterids</taxon>
        <taxon>lamiids</taxon>
        <taxon>Solanales</taxon>
        <taxon>Solanaceae</taxon>
        <taxon>Nicotianoideae</taxon>
        <taxon>Nicotianeae</taxon>
        <taxon>Nicotiana</taxon>
    </lineage>
</organism>
<dbReference type="PANTHER" id="PTHR32444:SF247">
    <property type="entry name" value="OS01G0958200 PROTEIN"/>
    <property type="match status" value="1"/>
</dbReference>
<dbReference type="STRING" id="49451.A0A314KXP5"/>
<evidence type="ECO:0000256" key="2">
    <source>
        <dbReference type="ARBA" id="ARBA00023180"/>
    </source>
</evidence>
<feature type="non-terminal residue" evidence="5">
    <location>
        <position position="1"/>
    </location>
</feature>